<dbReference type="EMBL" id="PJEX01000247">
    <property type="protein sequence ID" value="TKW52313.1"/>
    <property type="molecule type" value="Genomic_DNA"/>
</dbReference>
<keyword evidence="3" id="KW-1185">Reference proteome</keyword>
<feature type="region of interest" description="Disordered" evidence="1">
    <location>
        <begin position="22"/>
        <end position="72"/>
    </location>
</feature>
<proteinExistence type="predicted"/>
<evidence type="ECO:0000313" key="2">
    <source>
        <dbReference type="EMBL" id="TKW52313.1"/>
    </source>
</evidence>
<gene>
    <name evidence="2" type="ORF">CTA1_3101</name>
</gene>
<sequence length="126" mass="13776">MPEKSHIRFDLKDLFFQERNKKWESAAPDGNGQKAADKEKKVETDIAAEAAAKSRERAEGNENESRGEAAEGRFILRSSRSNVAGSVASGLRVALDSLVSSSVVEPVRPAFSRLLDDYAAALLKKQ</sequence>
<evidence type="ECO:0000256" key="1">
    <source>
        <dbReference type="SAM" id="MobiDB-lite"/>
    </source>
</evidence>
<feature type="compositionally biased region" description="Basic and acidic residues" evidence="1">
    <location>
        <begin position="35"/>
        <end position="44"/>
    </location>
</feature>
<evidence type="ECO:0000313" key="3">
    <source>
        <dbReference type="Proteomes" id="UP000310108"/>
    </source>
</evidence>
<organism evidence="2 3">
    <name type="scientific">Colletotrichum tanaceti</name>
    <dbReference type="NCBI Taxonomy" id="1306861"/>
    <lineage>
        <taxon>Eukaryota</taxon>
        <taxon>Fungi</taxon>
        <taxon>Dikarya</taxon>
        <taxon>Ascomycota</taxon>
        <taxon>Pezizomycotina</taxon>
        <taxon>Sordariomycetes</taxon>
        <taxon>Hypocreomycetidae</taxon>
        <taxon>Glomerellales</taxon>
        <taxon>Glomerellaceae</taxon>
        <taxon>Colletotrichum</taxon>
        <taxon>Colletotrichum destructivum species complex</taxon>
    </lineage>
</organism>
<reference evidence="2 3" key="1">
    <citation type="journal article" date="2019" name="PLoS ONE">
        <title>Comparative genome analysis indicates high evolutionary potential of pathogenicity genes in Colletotrichum tanaceti.</title>
        <authorList>
            <person name="Lelwala R.V."/>
            <person name="Korhonen P.K."/>
            <person name="Young N.D."/>
            <person name="Scott J.B."/>
            <person name="Ades P.A."/>
            <person name="Gasser R.B."/>
            <person name="Taylor P.W.J."/>
        </authorList>
    </citation>
    <scope>NUCLEOTIDE SEQUENCE [LARGE SCALE GENOMIC DNA]</scope>
    <source>
        <strain evidence="2">BRIP57314</strain>
    </source>
</reference>
<protein>
    <submittedName>
        <fullName evidence="2">Uncharacterized protein</fullName>
    </submittedName>
</protein>
<accession>A0A4U6XAP9</accession>
<name>A0A4U6XAP9_9PEZI</name>
<dbReference type="Proteomes" id="UP000310108">
    <property type="component" value="Unassembled WGS sequence"/>
</dbReference>
<dbReference type="AlphaFoldDB" id="A0A4U6XAP9"/>
<feature type="compositionally biased region" description="Basic and acidic residues" evidence="1">
    <location>
        <begin position="52"/>
        <end position="71"/>
    </location>
</feature>
<comment type="caution">
    <text evidence="2">The sequence shown here is derived from an EMBL/GenBank/DDBJ whole genome shotgun (WGS) entry which is preliminary data.</text>
</comment>